<dbReference type="AlphaFoldDB" id="A0A4P8L2Z6"/>
<dbReference type="EMBL" id="CP040098">
    <property type="protein sequence ID" value="QCQ22219.1"/>
    <property type="molecule type" value="Genomic_DNA"/>
</dbReference>
<dbReference type="OrthoDB" id="5515920at2"/>
<gene>
    <name evidence="1" type="ORF">FDQ92_08645</name>
</gene>
<evidence type="ECO:0000313" key="2">
    <source>
        <dbReference type="Proteomes" id="UP000298602"/>
    </source>
</evidence>
<name>A0A4P8L2Z6_9BACT</name>
<sequence>MAKKKLLRWRWDPETGRLAWEYVRSGVPVATSGGEVPVRKALSALIDLADELEESDRGDEAERVMEEWAALAWSLKDQVDAELKRAIEEACTEWWDADNEEE</sequence>
<accession>A0A4P8L2Z6</accession>
<proteinExistence type="predicted"/>
<dbReference type="KEGG" id="dax:FDQ92_08645"/>
<dbReference type="Proteomes" id="UP000298602">
    <property type="component" value="Chromosome"/>
</dbReference>
<reference evidence="1 2" key="1">
    <citation type="submission" date="2019-05" db="EMBL/GenBank/DDBJ databases">
        <title>The Complete Genome Sequence of the n-alkane-degrading Desulfoglaeba alkanexedens ALDC reveals multiple alkylsuccinate synthase gene clusters.</title>
        <authorList>
            <person name="Callaghan A.V."/>
            <person name="Davidova I.A."/>
            <person name="Duncan K.E."/>
            <person name="Morris B."/>
            <person name="McInerney M.J."/>
        </authorList>
    </citation>
    <scope>NUCLEOTIDE SEQUENCE [LARGE SCALE GENOMIC DNA]</scope>
    <source>
        <strain evidence="1 2">ALDC</strain>
    </source>
</reference>
<reference evidence="1 2" key="2">
    <citation type="submission" date="2019-05" db="EMBL/GenBank/DDBJ databases">
        <authorList>
            <person name="Suflita J.M."/>
            <person name="Marks C.R."/>
        </authorList>
    </citation>
    <scope>NUCLEOTIDE SEQUENCE [LARGE SCALE GENOMIC DNA]</scope>
    <source>
        <strain evidence="1 2">ALDC</strain>
    </source>
</reference>
<protein>
    <submittedName>
        <fullName evidence="1">Uncharacterized protein</fullName>
    </submittedName>
</protein>
<organism evidence="1 2">
    <name type="scientific">Desulfoglaeba alkanexedens ALDC</name>
    <dbReference type="NCBI Taxonomy" id="980445"/>
    <lineage>
        <taxon>Bacteria</taxon>
        <taxon>Pseudomonadati</taxon>
        <taxon>Thermodesulfobacteriota</taxon>
        <taxon>Syntrophobacteria</taxon>
        <taxon>Syntrophobacterales</taxon>
        <taxon>Syntrophobacteraceae</taxon>
        <taxon>Desulfoglaeba</taxon>
    </lineage>
</organism>
<evidence type="ECO:0000313" key="1">
    <source>
        <dbReference type="EMBL" id="QCQ22219.1"/>
    </source>
</evidence>
<keyword evidence="2" id="KW-1185">Reference proteome</keyword>
<dbReference type="RefSeq" id="WP_137424207.1">
    <property type="nucleotide sequence ID" value="NZ_CP040098.1"/>
</dbReference>